<evidence type="ECO:0000313" key="6">
    <source>
        <dbReference type="EMBL" id="CAE0294076.1"/>
    </source>
</evidence>
<dbReference type="CDD" id="cd03419">
    <property type="entry name" value="GRX_GRXh_1_2_like"/>
    <property type="match status" value="1"/>
</dbReference>
<dbReference type="EMBL" id="HBIC01044778">
    <property type="protein sequence ID" value="CAE0294076.1"/>
    <property type="molecule type" value="Transcribed_RNA"/>
</dbReference>
<dbReference type="PANTHER" id="PTHR45694">
    <property type="entry name" value="GLUTAREDOXIN 2"/>
    <property type="match status" value="1"/>
</dbReference>
<dbReference type="InterPro" id="IPR011899">
    <property type="entry name" value="Glutaredoxin_euk/vir"/>
</dbReference>
<dbReference type="GO" id="GO:0015038">
    <property type="term" value="F:glutathione disulfide oxidoreductase activity"/>
    <property type="evidence" value="ECO:0007669"/>
    <property type="project" value="TreeGrafter"/>
</dbReference>
<dbReference type="PROSITE" id="PS00195">
    <property type="entry name" value="GLUTAREDOXIN_1"/>
    <property type="match status" value="1"/>
</dbReference>
<sequence>MSSVKQFIENAIKDNKVVVFSKSSCPYCVKTKSTLSSLDIPFHAIELDKRADGADIQDELLALTKQRTVPNVFVNGKHIGGNDSTQAAIKDGSFQQAYESA</sequence>
<name>A0A7S3HFK4_9STRA</name>
<protein>
    <recommendedName>
        <fullName evidence="5">Glutaredoxin domain-containing protein</fullName>
    </recommendedName>
</protein>
<dbReference type="Gene3D" id="3.40.30.10">
    <property type="entry name" value="Glutaredoxin"/>
    <property type="match status" value="1"/>
</dbReference>
<dbReference type="Pfam" id="PF00462">
    <property type="entry name" value="Glutaredoxin"/>
    <property type="match status" value="1"/>
</dbReference>
<dbReference type="NCBIfam" id="TIGR02180">
    <property type="entry name" value="GRX_euk"/>
    <property type="match status" value="1"/>
</dbReference>
<keyword evidence="1" id="KW-0813">Transport</keyword>
<gene>
    <name evidence="6" type="ORF">SELO1098_LOCUS22928</name>
</gene>
<accession>A0A7S3HFK4</accession>
<dbReference type="PANTHER" id="PTHR45694:SF18">
    <property type="entry name" value="GLUTAREDOXIN-1-RELATED"/>
    <property type="match status" value="1"/>
</dbReference>
<keyword evidence="4" id="KW-0676">Redox-active center</keyword>
<dbReference type="FunFam" id="3.40.30.10:FF:000026">
    <property type="entry name" value="Glutaredoxin 2"/>
    <property type="match status" value="1"/>
</dbReference>
<proteinExistence type="predicted"/>
<dbReference type="InterPro" id="IPR011767">
    <property type="entry name" value="GLR_AS"/>
</dbReference>
<feature type="domain" description="Glutaredoxin" evidence="5">
    <location>
        <begin position="17"/>
        <end position="79"/>
    </location>
</feature>
<dbReference type="InterPro" id="IPR002109">
    <property type="entry name" value="Glutaredoxin"/>
</dbReference>
<dbReference type="PRINTS" id="PR00160">
    <property type="entry name" value="GLUTAREDOXIN"/>
</dbReference>
<dbReference type="GO" id="GO:0005737">
    <property type="term" value="C:cytoplasm"/>
    <property type="evidence" value="ECO:0007669"/>
    <property type="project" value="TreeGrafter"/>
</dbReference>
<dbReference type="PROSITE" id="PS51354">
    <property type="entry name" value="GLUTAREDOXIN_2"/>
    <property type="match status" value="1"/>
</dbReference>
<keyword evidence="2" id="KW-0249">Electron transport</keyword>
<dbReference type="AlphaFoldDB" id="A0A7S3HFK4"/>
<dbReference type="InterPro" id="IPR014025">
    <property type="entry name" value="Glutaredoxin_subgr"/>
</dbReference>
<organism evidence="6">
    <name type="scientific">Spumella elongata</name>
    <dbReference type="NCBI Taxonomy" id="89044"/>
    <lineage>
        <taxon>Eukaryota</taxon>
        <taxon>Sar</taxon>
        <taxon>Stramenopiles</taxon>
        <taxon>Ochrophyta</taxon>
        <taxon>Chrysophyceae</taxon>
        <taxon>Chromulinales</taxon>
        <taxon>Chromulinaceae</taxon>
        <taxon>Spumella</taxon>
    </lineage>
</organism>
<dbReference type="SUPFAM" id="SSF52833">
    <property type="entry name" value="Thioredoxin-like"/>
    <property type="match status" value="1"/>
</dbReference>
<keyword evidence="3" id="KW-1015">Disulfide bond</keyword>
<reference evidence="6" key="1">
    <citation type="submission" date="2021-01" db="EMBL/GenBank/DDBJ databases">
        <authorList>
            <person name="Corre E."/>
            <person name="Pelletier E."/>
            <person name="Niang G."/>
            <person name="Scheremetjew M."/>
            <person name="Finn R."/>
            <person name="Kale V."/>
            <person name="Holt S."/>
            <person name="Cochrane G."/>
            <person name="Meng A."/>
            <person name="Brown T."/>
            <person name="Cohen L."/>
        </authorList>
    </citation>
    <scope>NUCLEOTIDE SEQUENCE</scope>
    <source>
        <strain evidence="6">CCAP 955/1</strain>
    </source>
</reference>
<evidence type="ECO:0000256" key="1">
    <source>
        <dbReference type="ARBA" id="ARBA00022448"/>
    </source>
</evidence>
<evidence type="ECO:0000256" key="2">
    <source>
        <dbReference type="ARBA" id="ARBA00022982"/>
    </source>
</evidence>
<evidence type="ECO:0000256" key="3">
    <source>
        <dbReference type="ARBA" id="ARBA00023157"/>
    </source>
</evidence>
<evidence type="ECO:0000259" key="5">
    <source>
        <dbReference type="Pfam" id="PF00462"/>
    </source>
</evidence>
<evidence type="ECO:0000256" key="4">
    <source>
        <dbReference type="ARBA" id="ARBA00023284"/>
    </source>
</evidence>
<dbReference type="InterPro" id="IPR036249">
    <property type="entry name" value="Thioredoxin-like_sf"/>
</dbReference>
<dbReference type="GO" id="GO:0034599">
    <property type="term" value="P:cellular response to oxidative stress"/>
    <property type="evidence" value="ECO:0007669"/>
    <property type="project" value="TreeGrafter"/>
</dbReference>